<feature type="compositionally biased region" description="Polar residues" evidence="1">
    <location>
        <begin position="376"/>
        <end position="388"/>
    </location>
</feature>
<feature type="region of interest" description="Disordered" evidence="1">
    <location>
        <begin position="133"/>
        <end position="155"/>
    </location>
</feature>
<name>A0A0C3CU44_9AGAM</name>
<dbReference type="OrthoDB" id="2681472at2759"/>
<dbReference type="AlphaFoldDB" id="A0A0C3CU44"/>
<reference evidence="3" key="2">
    <citation type="submission" date="2015-01" db="EMBL/GenBank/DDBJ databases">
        <title>Evolutionary Origins and Diversification of the Mycorrhizal Mutualists.</title>
        <authorList>
            <consortium name="DOE Joint Genome Institute"/>
            <consortium name="Mycorrhizal Genomics Consortium"/>
            <person name="Kohler A."/>
            <person name="Kuo A."/>
            <person name="Nagy L.G."/>
            <person name="Floudas D."/>
            <person name="Copeland A."/>
            <person name="Barry K.W."/>
            <person name="Cichocki N."/>
            <person name="Veneault-Fourrey C."/>
            <person name="LaButti K."/>
            <person name="Lindquist E.A."/>
            <person name="Lipzen A."/>
            <person name="Lundell T."/>
            <person name="Morin E."/>
            <person name="Murat C."/>
            <person name="Riley R."/>
            <person name="Ohm R."/>
            <person name="Sun H."/>
            <person name="Tunlid A."/>
            <person name="Henrissat B."/>
            <person name="Grigoriev I.V."/>
            <person name="Hibbett D.S."/>
            <person name="Martin F."/>
        </authorList>
    </citation>
    <scope>NUCLEOTIDE SEQUENCE [LARGE SCALE GENOMIC DNA]</scope>
    <source>
        <strain evidence="3">Foug A</strain>
    </source>
</reference>
<reference evidence="2 3" key="1">
    <citation type="submission" date="2014-04" db="EMBL/GenBank/DDBJ databases">
        <authorList>
            <consortium name="DOE Joint Genome Institute"/>
            <person name="Kuo A."/>
            <person name="Kohler A."/>
            <person name="Nagy L.G."/>
            <person name="Floudas D."/>
            <person name="Copeland A."/>
            <person name="Barry K.W."/>
            <person name="Cichocki N."/>
            <person name="Veneault-Fourrey C."/>
            <person name="LaButti K."/>
            <person name="Lindquist E.A."/>
            <person name="Lipzen A."/>
            <person name="Lundell T."/>
            <person name="Morin E."/>
            <person name="Murat C."/>
            <person name="Sun H."/>
            <person name="Tunlid A."/>
            <person name="Henrissat B."/>
            <person name="Grigoriev I.V."/>
            <person name="Hibbett D.S."/>
            <person name="Martin F."/>
            <person name="Nordberg H.P."/>
            <person name="Cantor M.N."/>
            <person name="Hua S.X."/>
        </authorList>
    </citation>
    <scope>NUCLEOTIDE SEQUENCE [LARGE SCALE GENOMIC DNA]</scope>
    <source>
        <strain evidence="2 3">Foug A</strain>
    </source>
</reference>
<feature type="region of interest" description="Disordered" evidence="1">
    <location>
        <begin position="373"/>
        <end position="394"/>
    </location>
</feature>
<dbReference type="EMBL" id="KN822226">
    <property type="protein sequence ID" value="KIM52085.1"/>
    <property type="molecule type" value="Genomic_DNA"/>
</dbReference>
<accession>A0A0C3CU44</accession>
<evidence type="ECO:0000313" key="2">
    <source>
        <dbReference type="EMBL" id="KIM52085.1"/>
    </source>
</evidence>
<feature type="compositionally biased region" description="Pro residues" evidence="1">
    <location>
        <begin position="275"/>
        <end position="284"/>
    </location>
</feature>
<proteinExistence type="predicted"/>
<evidence type="ECO:0000313" key="3">
    <source>
        <dbReference type="Proteomes" id="UP000053989"/>
    </source>
</evidence>
<sequence length="460" mass="50686">MSSPTPEVDDSTQQSFSISLTVYSKIKKTSVKGKTTSKEEKSTKMKELLFAPNNSNYVKFLQAILLKHGLEIYEVTEKKHFPLKYIPPKAKAQRVTDAIDVDNVSDYKEMVKKITNEKPSIVKVFVDTQHINKLPRGSTTRGSRSSEDDSGATTDSVRVSDLDCRLARWRLKLQKAYKNENDEGLTYIGPLGPISLTPAMIRDWCLALEDGQATIAIPPNIESFNLANKAPVLHSSCKVVAPPVSPASPDLNTLASVILLRTLAQLDSGLLHPTSPTPQTPPPQAKVAETTMSSPPIPSPTQLVRYLKYAETSLGVRHALSYKSALELHGIGPDILPNVDDKLLSDLGISAGDSICLKKGSIAWWNGADAKRKRSNTSASSVETSNQRPSKRLSYEKRFHDGGGCHFSAPPMWKDDNDDGLPVEHDYDLFYQCETLKQWLPVPHGYSVDEDAEFDDPVAT</sequence>
<evidence type="ECO:0008006" key="4">
    <source>
        <dbReference type="Google" id="ProtNLM"/>
    </source>
</evidence>
<keyword evidence="3" id="KW-1185">Reference proteome</keyword>
<protein>
    <recommendedName>
        <fullName evidence="4">SAM domain-containing protein</fullName>
    </recommendedName>
</protein>
<organism evidence="2 3">
    <name type="scientific">Scleroderma citrinum Foug A</name>
    <dbReference type="NCBI Taxonomy" id="1036808"/>
    <lineage>
        <taxon>Eukaryota</taxon>
        <taxon>Fungi</taxon>
        <taxon>Dikarya</taxon>
        <taxon>Basidiomycota</taxon>
        <taxon>Agaricomycotina</taxon>
        <taxon>Agaricomycetes</taxon>
        <taxon>Agaricomycetidae</taxon>
        <taxon>Boletales</taxon>
        <taxon>Sclerodermatineae</taxon>
        <taxon>Sclerodermataceae</taxon>
        <taxon>Scleroderma</taxon>
    </lineage>
</organism>
<dbReference type="HOGENOM" id="CLU_033557_2_0_1"/>
<feature type="region of interest" description="Disordered" evidence="1">
    <location>
        <begin position="272"/>
        <end position="295"/>
    </location>
</feature>
<gene>
    <name evidence="2" type="ORF">SCLCIDRAFT_1164968</name>
</gene>
<dbReference type="Proteomes" id="UP000053989">
    <property type="component" value="Unassembled WGS sequence"/>
</dbReference>
<evidence type="ECO:0000256" key="1">
    <source>
        <dbReference type="SAM" id="MobiDB-lite"/>
    </source>
</evidence>
<dbReference type="InParanoid" id="A0A0C3CU44"/>